<feature type="compositionally biased region" description="Pro residues" evidence="1">
    <location>
        <begin position="52"/>
        <end position="68"/>
    </location>
</feature>
<reference evidence="2" key="1">
    <citation type="journal article" date="2021" name="Proc. Natl. Acad. Sci. U.S.A.">
        <title>A Catalog of Tens of Thousands of Viruses from Human Metagenomes Reveals Hidden Associations with Chronic Diseases.</title>
        <authorList>
            <person name="Tisza M.J."/>
            <person name="Buck C.B."/>
        </authorList>
    </citation>
    <scope>NUCLEOTIDE SEQUENCE</scope>
    <source>
        <strain evidence="2">Ctsi73</strain>
    </source>
</reference>
<evidence type="ECO:0000256" key="1">
    <source>
        <dbReference type="SAM" id="MobiDB-lite"/>
    </source>
</evidence>
<protein>
    <submittedName>
        <fullName evidence="2">Uncharacterized protein</fullName>
    </submittedName>
</protein>
<feature type="region of interest" description="Disordered" evidence="1">
    <location>
        <begin position="1"/>
        <end position="68"/>
    </location>
</feature>
<sequence>MGRDAHHQTTIGRRGRLKPVAHITHGQTSRRYAPAHPPAPCPHTGTSHPAAPRNPSPRTPSPRTPHRT</sequence>
<dbReference type="EMBL" id="BK015655">
    <property type="protein sequence ID" value="DAE18425.1"/>
    <property type="molecule type" value="Genomic_DNA"/>
</dbReference>
<proteinExistence type="predicted"/>
<accession>A0A8S5QHZ5</accession>
<name>A0A8S5QHZ5_9CAUD</name>
<evidence type="ECO:0000313" key="2">
    <source>
        <dbReference type="EMBL" id="DAE18425.1"/>
    </source>
</evidence>
<organism evidence="2">
    <name type="scientific">Siphoviridae sp. ctsi73</name>
    <dbReference type="NCBI Taxonomy" id="2825698"/>
    <lineage>
        <taxon>Viruses</taxon>
        <taxon>Duplodnaviria</taxon>
        <taxon>Heunggongvirae</taxon>
        <taxon>Uroviricota</taxon>
        <taxon>Caudoviricetes</taxon>
    </lineage>
</organism>